<feature type="transmembrane region" description="Helical" evidence="2">
    <location>
        <begin position="90"/>
        <end position="115"/>
    </location>
</feature>
<feature type="transmembrane region" description="Helical" evidence="2">
    <location>
        <begin position="331"/>
        <end position="354"/>
    </location>
</feature>
<keyword evidence="5" id="KW-1185">Reference proteome</keyword>
<feature type="transmembrane region" description="Helical" evidence="2">
    <location>
        <begin position="262"/>
        <end position="280"/>
    </location>
</feature>
<dbReference type="InterPro" id="IPR005330">
    <property type="entry name" value="MHYT_dom"/>
</dbReference>
<feature type="compositionally biased region" description="Low complexity" evidence="1">
    <location>
        <begin position="849"/>
        <end position="876"/>
    </location>
</feature>
<feature type="region of interest" description="Disordered" evidence="1">
    <location>
        <begin position="999"/>
        <end position="1018"/>
    </location>
</feature>
<accession>A0A194S2Q4</accession>
<proteinExistence type="predicted"/>
<evidence type="ECO:0000256" key="1">
    <source>
        <dbReference type="SAM" id="MobiDB-lite"/>
    </source>
</evidence>
<evidence type="ECO:0000259" key="3">
    <source>
        <dbReference type="Pfam" id="PF03707"/>
    </source>
</evidence>
<dbReference type="Pfam" id="PF03707">
    <property type="entry name" value="MHYT"/>
    <property type="match status" value="2"/>
</dbReference>
<dbReference type="AlphaFoldDB" id="A0A194S2Q4"/>
<feature type="compositionally biased region" description="Low complexity" evidence="1">
    <location>
        <begin position="903"/>
        <end position="945"/>
    </location>
</feature>
<dbReference type="OMA" id="LYIMFIM"/>
<feature type="region of interest" description="Disordered" evidence="1">
    <location>
        <begin position="170"/>
        <end position="242"/>
    </location>
</feature>
<feature type="domain" description="MHYT" evidence="3">
    <location>
        <begin position="270"/>
        <end position="316"/>
    </location>
</feature>
<feature type="region of interest" description="Disordered" evidence="1">
    <location>
        <begin position="518"/>
        <end position="537"/>
    </location>
</feature>
<sequence length="1018" mass="107902">MDGQQDWIELSAHYNGGYVVLSYLVSFVGAWTTLEMLLKRTGSAGVWNVMLLCGAGIAFGSTATFGMHFVGNQAVTLRFPPPWQGTGAPLSYNAGFTILSLVVSCISMIIAFSFIGLRFNAPRWRPPVVDEEYGSSASGEEKGTVVAPEYDDVAATDGVDRKDMHLATGGAFDPDLKVAPAPSPPGPDQQTRFNLPHGRQSDPSAFSVSLPKRDGTGGGRSSTAADKRRERTEVDDEDDTTVDDGEFGVGAAKVSLWGVSKILLAGIVCGGGIAAMHYIGQVSINSVPRVTNSWWTILLSVLIAMFCVTVGLYILFVIFRPKLQHSWYKRVLVAGILAVGVTLMHFVALLGTHYWAIQGEDLRTGSDQGTKTVIIAIICVVAPICCILLLVFAYLGQQRALHQKAARHRIMLSTAIFDQHGLLLVHPDSGLLPSAKIYPSRTNEQDKFSIWHVITSGNRLRLDANKVKLQRSDPAFVAFLKMSWAWRSQKQPGEAAAVGDDVNATSFGGVGAASRTGEGVGAGRLSEADDEMTGSEAEGLRRSVLSFEMAGEEIASELTGAPNLKALGVLYDSILKIGHYQVSSKSSGDQFVVTQGQMLILARRLRNNAERDALVARGYVFAEPANVARITSSAYAVPNDRVLEYFRSVYRFTRTGVAKRLERGRLYGGVLMLQALPGEGLHVVVDERQHHSLPMTDLASLVDPRQDRARPAASSLPTTTLDAVVEALHHLGGQSLLDLVNTSSPSHGGAVTGDLHSLVVQTLRPYLERVLTPAALDTLLPRLHIAPTVIPLTARTGPTYGADGLAKDSYLVCLKAVIPSSVTFPGARLNWLPFPLYQAQSECVTRASGAAASSGRRPATGGSTTEAARFGSSGRSEGSGGGGARTGSAVDWSTEQGDHPLFATSTAAPFSSAPAASTSQPPAWPRSSARSAGAPGSATSTASATGEDDGESDIGPAASGCRPVVGTSAVDLPAGVPEYSPDWILGLIRTAAAPGHHAYHWDVPPPARRGGAGPRRSA</sequence>
<feature type="domain" description="MHYT" evidence="3">
    <location>
        <begin position="63"/>
        <end position="116"/>
    </location>
</feature>
<keyword evidence="2" id="KW-1133">Transmembrane helix</keyword>
<organism evidence="4 5">
    <name type="scientific">Rhodotorula graminis (strain WP1)</name>
    <dbReference type="NCBI Taxonomy" id="578459"/>
    <lineage>
        <taxon>Eukaryota</taxon>
        <taxon>Fungi</taxon>
        <taxon>Dikarya</taxon>
        <taxon>Basidiomycota</taxon>
        <taxon>Pucciniomycotina</taxon>
        <taxon>Microbotryomycetes</taxon>
        <taxon>Sporidiobolales</taxon>
        <taxon>Sporidiobolaceae</taxon>
        <taxon>Rhodotorula</taxon>
    </lineage>
</organism>
<feature type="transmembrane region" description="Helical" evidence="2">
    <location>
        <begin position="374"/>
        <end position="395"/>
    </location>
</feature>
<evidence type="ECO:0000256" key="2">
    <source>
        <dbReference type="SAM" id="Phobius"/>
    </source>
</evidence>
<dbReference type="Proteomes" id="UP000053890">
    <property type="component" value="Unassembled WGS sequence"/>
</dbReference>
<dbReference type="PANTHER" id="PTHR35152">
    <property type="entry name" value="DOMAIN SIGNALLING PROTEIN, PUTATIVE (AFU_ORTHOLOGUE AFUA_5G11310)-RELATED"/>
    <property type="match status" value="1"/>
</dbReference>
<feature type="transmembrane region" description="Helical" evidence="2">
    <location>
        <begin position="292"/>
        <end position="319"/>
    </location>
</feature>
<reference evidence="4 5" key="1">
    <citation type="journal article" date="2015" name="Front. Microbiol.">
        <title>Genome sequence of the plant growth promoting endophytic yeast Rhodotorula graminis WP1.</title>
        <authorList>
            <person name="Firrincieli A."/>
            <person name="Otillar R."/>
            <person name="Salamov A."/>
            <person name="Schmutz J."/>
            <person name="Khan Z."/>
            <person name="Redman R.S."/>
            <person name="Fleck N.D."/>
            <person name="Lindquist E."/>
            <person name="Grigoriev I.V."/>
            <person name="Doty S.L."/>
        </authorList>
    </citation>
    <scope>NUCLEOTIDE SEQUENCE [LARGE SCALE GENOMIC DNA]</scope>
    <source>
        <strain evidence="4 5">WP1</strain>
    </source>
</reference>
<dbReference type="STRING" id="578459.A0A194S2Q4"/>
<feature type="region of interest" description="Disordered" evidence="1">
    <location>
        <begin position="130"/>
        <end position="150"/>
    </location>
</feature>
<dbReference type="EMBL" id="KQ474079">
    <property type="protein sequence ID" value="KPV74809.1"/>
    <property type="molecule type" value="Genomic_DNA"/>
</dbReference>
<dbReference type="RefSeq" id="XP_018270858.1">
    <property type="nucleotide sequence ID" value="XM_018416989.1"/>
</dbReference>
<protein>
    <recommendedName>
        <fullName evidence="3">MHYT domain-containing protein</fullName>
    </recommendedName>
</protein>
<keyword evidence="2" id="KW-0472">Membrane</keyword>
<evidence type="ECO:0000313" key="5">
    <source>
        <dbReference type="Proteomes" id="UP000053890"/>
    </source>
</evidence>
<feature type="compositionally biased region" description="Acidic residues" evidence="1">
    <location>
        <begin position="233"/>
        <end position="242"/>
    </location>
</feature>
<name>A0A194S2Q4_RHOGW</name>
<keyword evidence="2" id="KW-0812">Transmembrane</keyword>
<evidence type="ECO:0000313" key="4">
    <source>
        <dbReference type="EMBL" id="KPV74809.1"/>
    </source>
</evidence>
<dbReference type="PANTHER" id="PTHR35152:SF1">
    <property type="entry name" value="DOMAIN SIGNALLING PROTEIN, PUTATIVE (AFU_ORTHOLOGUE AFUA_5G11310)-RELATED"/>
    <property type="match status" value="1"/>
</dbReference>
<feature type="region of interest" description="Disordered" evidence="1">
    <location>
        <begin position="849"/>
        <end position="960"/>
    </location>
</feature>
<gene>
    <name evidence="4" type="ORF">RHOBADRAFT_53747</name>
</gene>
<dbReference type="GeneID" id="28977437"/>
<feature type="transmembrane region" description="Helical" evidence="2">
    <location>
        <begin position="46"/>
        <end position="70"/>
    </location>
</feature>
<feature type="transmembrane region" description="Helical" evidence="2">
    <location>
        <begin position="12"/>
        <end position="34"/>
    </location>
</feature>
<dbReference type="OrthoDB" id="264015at2759"/>